<sequence>MERNYTVIGIAFVLVTSIIGGGVFLGSPSSGDATNAVQAEASEMNVENVEVVNRSNGIITAKVTVSGEMNESQLKQALSRMYDDRKVAVRSIRIENISGNVATVSLVTRGHSNSETVETQIQDQLTNQSAENQSTPQANNSSDSDETIDRDPNATHYQIDFVKGEPIENLRGPNGTYTNDQLIRFAHGSNETPLYRSSDGEFTTNETLARCVESTPISVDAENDTATVAVSLAEGCGPVELSLVSYTKPEPVWSPETEHLQEFVDADTQTIRPNESQNLTVDLPTNTSTSSVGASDPSTTTGKSEATTEGAETETTTATEAETNTERATESPTTTETTEAEGEGTATPTENTAETGTATTTSTAAGMSQSTSTTSIQTSAETATPTDTPTSTVRV</sequence>
<keyword evidence="2" id="KW-0812">Transmembrane</keyword>
<feature type="transmembrane region" description="Helical" evidence="2">
    <location>
        <begin position="7"/>
        <end position="26"/>
    </location>
</feature>
<evidence type="ECO:0000313" key="4">
    <source>
        <dbReference type="Proteomes" id="UP000011680"/>
    </source>
</evidence>
<evidence type="ECO:0000256" key="1">
    <source>
        <dbReference type="SAM" id="MobiDB-lite"/>
    </source>
</evidence>
<feature type="compositionally biased region" description="Low complexity" evidence="1">
    <location>
        <begin position="330"/>
        <end position="395"/>
    </location>
</feature>
<organism evidence="3 4">
    <name type="scientific">Halococcus thailandensis JCM 13552</name>
    <dbReference type="NCBI Taxonomy" id="1227457"/>
    <lineage>
        <taxon>Archaea</taxon>
        <taxon>Methanobacteriati</taxon>
        <taxon>Methanobacteriota</taxon>
        <taxon>Stenosarchaea group</taxon>
        <taxon>Halobacteria</taxon>
        <taxon>Halobacteriales</taxon>
        <taxon>Halococcaceae</taxon>
        <taxon>Halococcus</taxon>
    </lineage>
</organism>
<feature type="compositionally biased region" description="Low complexity" evidence="1">
    <location>
        <begin position="299"/>
        <end position="322"/>
    </location>
</feature>
<reference evidence="3 4" key="1">
    <citation type="journal article" date="2014" name="PLoS Genet.">
        <title>Phylogenetically driven sequencing of extremely halophilic archaea reveals strategies for static and dynamic osmo-response.</title>
        <authorList>
            <person name="Becker E.A."/>
            <person name="Seitzer P.M."/>
            <person name="Tritt A."/>
            <person name="Larsen D."/>
            <person name="Krusor M."/>
            <person name="Yao A.I."/>
            <person name="Wu D."/>
            <person name="Madern D."/>
            <person name="Eisen J.A."/>
            <person name="Darling A.E."/>
            <person name="Facciotti M.T."/>
        </authorList>
    </citation>
    <scope>NUCLEOTIDE SEQUENCE [LARGE SCALE GENOMIC DNA]</scope>
    <source>
        <strain evidence="3 4">JCM 13552</strain>
    </source>
</reference>
<dbReference type="STRING" id="1227457.C451_19578"/>
<protein>
    <submittedName>
        <fullName evidence="3">Uncharacterized protein</fullName>
    </submittedName>
</protein>
<keyword evidence="4" id="KW-1185">Reference proteome</keyword>
<dbReference type="EMBL" id="AOMF01000180">
    <property type="protein sequence ID" value="EMA48960.1"/>
    <property type="molecule type" value="Genomic_DNA"/>
</dbReference>
<comment type="caution">
    <text evidence="3">The sequence shown here is derived from an EMBL/GenBank/DDBJ whole genome shotgun (WGS) entry which is preliminary data.</text>
</comment>
<proteinExistence type="predicted"/>
<feature type="compositionally biased region" description="Polar residues" evidence="1">
    <location>
        <begin position="273"/>
        <end position="298"/>
    </location>
</feature>
<evidence type="ECO:0000313" key="3">
    <source>
        <dbReference type="EMBL" id="EMA48960.1"/>
    </source>
</evidence>
<feature type="region of interest" description="Disordered" evidence="1">
    <location>
        <begin position="273"/>
        <end position="395"/>
    </location>
</feature>
<accession>M0MX10</accession>
<dbReference type="PATRIC" id="fig|1227457.3.peg.3835"/>
<gene>
    <name evidence="3" type="ORF">C451_19578</name>
</gene>
<dbReference type="RefSeq" id="WP_007743274.1">
    <property type="nucleotide sequence ID" value="NZ_AOMF01000180.1"/>
</dbReference>
<dbReference type="OrthoDB" id="214970at2157"/>
<name>M0MX10_9EURY</name>
<dbReference type="Proteomes" id="UP000011680">
    <property type="component" value="Unassembled WGS sequence"/>
</dbReference>
<evidence type="ECO:0000256" key="2">
    <source>
        <dbReference type="SAM" id="Phobius"/>
    </source>
</evidence>
<feature type="region of interest" description="Disordered" evidence="1">
    <location>
        <begin position="124"/>
        <end position="151"/>
    </location>
</feature>
<keyword evidence="2" id="KW-0472">Membrane</keyword>
<dbReference type="AlphaFoldDB" id="M0MX10"/>
<feature type="compositionally biased region" description="Polar residues" evidence="1">
    <location>
        <begin position="124"/>
        <end position="142"/>
    </location>
</feature>
<keyword evidence="2" id="KW-1133">Transmembrane helix</keyword>